<dbReference type="Proteomes" id="UP000198816">
    <property type="component" value="Unassembled WGS sequence"/>
</dbReference>
<organism evidence="2 3">
    <name type="scientific">Thiocapsa roseopersicina</name>
    <dbReference type="NCBI Taxonomy" id="1058"/>
    <lineage>
        <taxon>Bacteria</taxon>
        <taxon>Pseudomonadati</taxon>
        <taxon>Pseudomonadota</taxon>
        <taxon>Gammaproteobacteria</taxon>
        <taxon>Chromatiales</taxon>
        <taxon>Chromatiaceae</taxon>
        <taxon>Thiocapsa</taxon>
    </lineage>
</organism>
<keyword evidence="2" id="KW-0315">Glutamine amidotransferase</keyword>
<dbReference type="PROSITE" id="PS51273">
    <property type="entry name" value="GATASE_TYPE_1"/>
    <property type="match status" value="1"/>
</dbReference>
<dbReference type="PANTHER" id="PTHR42695">
    <property type="entry name" value="GLUTAMINE AMIDOTRANSFERASE YLR126C-RELATED"/>
    <property type="match status" value="1"/>
</dbReference>
<reference evidence="3" key="1">
    <citation type="submission" date="2016-10" db="EMBL/GenBank/DDBJ databases">
        <authorList>
            <person name="Varghese N."/>
            <person name="Submissions S."/>
        </authorList>
    </citation>
    <scope>NUCLEOTIDE SEQUENCE [LARGE SCALE GENOMIC DNA]</scope>
    <source>
        <strain evidence="3">DSM 217</strain>
    </source>
</reference>
<evidence type="ECO:0000259" key="1">
    <source>
        <dbReference type="Pfam" id="PF00117"/>
    </source>
</evidence>
<dbReference type="GO" id="GO:0016740">
    <property type="term" value="F:transferase activity"/>
    <property type="evidence" value="ECO:0007669"/>
    <property type="project" value="UniProtKB-KW"/>
</dbReference>
<dbReference type="SUPFAM" id="SSF52317">
    <property type="entry name" value="Class I glutamine amidotransferase-like"/>
    <property type="match status" value="1"/>
</dbReference>
<dbReference type="PANTHER" id="PTHR42695:SF5">
    <property type="entry name" value="GLUTAMINE AMIDOTRANSFERASE YLR126C-RELATED"/>
    <property type="match status" value="1"/>
</dbReference>
<name>A0A1H2XL22_THIRO</name>
<dbReference type="RefSeq" id="WP_093032440.1">
    <property type="nucleotide sequence ID" value="NZ_FNNZ01000011.1"/>
</dbReference>
<dbReference type="InterPro" id="IPR029062">
    <property type="entry name" value="Class_I_gatase-like"/>
</dbReference>
<proteinExistence type="predicted"/>
<dbReference type="Gene3D" id="3.40.50.880">
    <property type="match status" value="1"/>
</dbReference>
<dbReference type="FunFam" id="3.40.50.880:FF:000033">
    <property type="entry name" value="Glutamine amidotransferase class-I"/>
    <property type="match status" value="1"/>
</dbReference>
<dbReference type="AlphaFoldDB" id="A0A1H2XL22"/>
<dbReference type="STRING" id="1058.SAMN05421783_1119"/>
<keyword evidence="2" id="KW-0808">Transferase</keyword>
<dbReference type="OrthoDB" id="9813383at2"/>
<evidence type="ECO:0000313" key="3">
    <source>
        <dbReference type="Proteomes" id="UP000198816"/>
    </source>
</evidence>
<dbReference type="EMBL" id="FNNZ01000011">
    <property type="protein sequence ID" value="SDW93436.1"/>
    <property type="molecule type" value="Genomic_DNA"/>
</dbReference>
<keyword evidence="3" id="KW-1185">Reference proteome</keyword>
<accession>A0A1H2XL22</accession>
<dbReference type="CDD" id="cd01741">
    <property type="entry name" value="GATase1_1"/>
    <property type="match status" value="1"/>
</dbReference>
<sequence>MRVQVLQHVPFEDIGAMAPWLAARGVIPDYTRFYDDGLLPPVAGLDLVIVMGGPMSVNDEAQLPWLHAEKEFLREAIGHGVRVLGVCLGAQLIADALGARVYPNAEKEIGWFTIQGVSEDAVPGDACCRFPAESLVFHWHGETFDLPPGAVRLARSAACENQAFRIGRQVVGLQFHLEATAESAAAILDHCGDELVPAPWIQTEAAIRGVDAAVYAEANRLMGRILDDLVGPASP</sequence>
<dbReference type="Pfam" id="PF00117">
    <property type="entry name" value="GATase"/>
    <property type="match status" value="1"/>
</dbReference>
<evidence type="ECO:0000313" key="2">
    <source>
        <dbReference type="EMBL" id="SDW93436.1"/>
    </source>
</evidence>
<feature type="domain" description="Glutamine amidotransferase" evidence="1">
    <location>
        <begin position="44"/>
        <end position="184"/>
    </location>
</feature>
<protein>
    <submittedName>
        <fullName evidence="2">GMP synthase-Glutamine amidotransferase</fullName>
    </submittedName>
</protein>
<dbReference type="InterPro" id="IPR017926">
    <property type="entry name" value="GATASE"/>
</dbReference>
<dbReference type="GO" id="GO:0005829">
    <property type="term" value="C:cytosol"/>
    <property type="evidence" value="ECO:0007669"/>
    <property type="project" value="TreeGrafter"/>
</dbReference>
<gene>
    <name evidence="2" type="ORF">SAMN05421783_1119</name>
</gene>
<dbReference type="InterPro" id="IPR044992">
    <property type="entry name" value="ChyE-like"/>
</dbReference>